<organism evidence="2 3">
    <name type="scientific">Clunio marinus</name>
    <dbReference type="NCBI Taxonomy" id="568069"/>
    <lineage>
        <taxon>Eukaryota</taxon>
        <taxon>Metazoa</taxon>
        <taxon>Ecdysozoa</taxon>
        <taxon>Arthropoda</taxon>
        <taxon>Hexapoda</taxon>
        <taxon>Insecta</taxon>
        <taxon>Pterygota</taxon>
        <taxon>Neoptera</taxon>
        <taxon>Endopterygota</taxon>
        <taxon>Diptera</taxon>
        <taxon>Nematocera</taxon>
        <taxon>Chironomoidea</taxon>
        <taxon>Chironomidae</taxon>
        <taxon>Clunio</taxon>
    </lineage>
</organism>
<accession>A0A1J1IL11</accession>
<keyword evidence="1" id="KW-0732">Signal</keyword>
<reference evidence="2 3" key="1">
    <citation type="submission" date="2015-04" db="EMBL/GenBank/DDBJ databases">
        <authorList>
            <person name="Syromyatnikov M.Y."/>
            <person name="Popov V.N."/>
        </authorList>
    </citation>
    <scope>NUCLEOTIDE SEQUENCE [LARGE SCALE GENOMIC DNA]</scope>
</reference>
<evidence type="ECO:0000313" key="3">
    <source>
        <dbReference type="Proteomes" id="UP000183832"/>
    </source>
</evidence>
<evidence type="ECO:0000313" key="2">
    <source>
        <dbReference type="EMBL" id="CRL00244.1"/>
    </source>
</evidence>
<protein>
    <submittedName>
        <fullName evidence="2">CLUMA_CG013517, isoform A</fullName>
    </submittedName>
</protein>
<feature type="chain" id="PRO_5013266829" evidence="1">
    <location>
        <begin position="18"/>
        <end position="59"/>
    </location>
</feature>
<name>A0A1J1IL11_9DIPT</name>
<dbReference type="AlphaFoldDB" id="A0A1J1IL11"/>
<keyword evidence="3" id="KW-1185">Reference proteome</keyword>
<sequence length="59" mass="7006">MFLLNVMCSFVVYFCAPKPRFMEVSSQYKFDSRGTKHIGLWRFIGLCKYRLERGDSENC</sequence>
<feature type="signal peptide" evidence="1">
    <location>
        <begin position="1"/>
        <end position="17"/>
    </location>
</feature>
<dbReference type="EMBL" id="CVRI01000054">
    <property type="protein sequence ID" value="CRL00244.1"/>
    <property type="molecule type" value="Genomic_DNA"/>
</dbReference>
<evidence type="ECO:0000256" key="1">
    <source>
        <dbReference type="SAM" id="SignalP"/>
    </source>
</evidence>
<gene>
    <name evidence="2" type="ORF">CLUMA_CG013517</name>
</gene>
<dbReference type="Proteomes" id="UP000183832">
    <property type="component" value="Unassembled WGS sequence"/>
</dbReference>
<proteinExistence type="predicted"/>